<dbReference type="Pfam" id="PF05685">
    <property type="entry name" value="Uma2"/>
    <property type="match status" value="1"/>
</dbReference>
<name>A0A2I1GX91_9GLOM</name>
<feature type="domain" description="C2H2-type" evidence="2">
    <location>
        <begin position="282"/>
        <end position="303"/>
    </location>
</feature>
<dbReference type="Proteomes" id="UP000234323">
    <property type="component" value="Unassembled WGS sequence"/>
</dbReference>
<keyword evidence="4" id="KW-1185">Reference proteome</keyword>
<dbReference type="InterPro" id="IPR011335">
    <property type="entry name" value="Restrct_endonuc-II-like"/>
</dbReference>
<evidence type="ECO:0000256" key="1">
    <source>
        <dbReference type="SAM" id="MobiDB-lite"/>
    </source>
</evidence>
<dbReference type="InterPro" id="IPR008538">
    <property type="entry name" value="Uma2"/>
</dbReference>
<dbReference type="GO" id="GO:0006302">
    <property type="term" value="P:double-strand break repair"/>
    <property type="evidence" value="ECO:0007669"/>
    <property type="project" value="UniProtKB-ARBA"/>
</dbReference>
<dbReference type="VEuPathDB" id="FungiDB:RhiirA1_512162"/>
<proteinExistence type="predicted"/>
<dbReference type="EMBL" id="LLXI01000987">
    <property type="protein sequence ID" value="PKY51253.1"/>
    <property type="molecule type" value="Genomic_DNA"/>
</dbReference>
<organism evidence="3 4">
    <name type="scientific">Rhizophagus irregularis</name>
    <dbReference type="NCBI Taxonomy" id="588596"/>
    <lineage>
        <taxon>Eukaryota</taxon>
        <taxon>Fungi</taxon>
        <taxon>Fungi incertae sedis</taxon>
        <taxon>Mucoromycota</taxon>
        <taxon>Glomeromycotina</taxon>
        <taxon>Glomeromycetes</taxon>
        <taxon>Glomerales</taxon>
        <taxon>Glomeraceae</taxon>
        <taxon>Rhizophagus</taxon>
    </lineage>
</organism>
<dbReference type="InterPro" id="IPR012296">
    <property type="entry name" value="Nuclease_put_TT1808"/>
</dbReference>
<evidence type="ECO:0000313" key="4">
    <source>
        <dbReference type="Proteomes" id="UP000234323"/>
    </source>
</evidence>
<dbReference type="VEuPathDB" id="FungiDB:FUN_024657"/>
<gene>
    <name evidence="3" type="ORF">RhiirA4_532424</name>
</gene>
<evidence type="ECO:0000259" key="2">
    <source>
        <dbReference type="PROSITE" id="PS00028"/>
    </source>
</evidence>
<dbReference type="InterPro" id="IPR013087">
    <property type="entry name" value="Znf_C2H2_type"/>
</dbReference>
<accession>A0A2I1GX91</accession>
<dbReference type="Gene3D" id="3.90.1570.10">
    <property type="entry name" value="tt1808, chain A"/>
    <property type="match status" value="1"/>
</dbReference>
<dbReference type="OrthoDB" id="88517at2759"/>
<feature type="region of interest" description="Disordered" evidence="1">
    <location>
        <begin position="1"/>
        <end position="50"/>
    </location>
</feature>
<dbReference type="CDD" id="cd06260">
    <property type="entry name" value="DUF820-like"/>
    <property type="match status" value="1"/>
</dbReference>
<comment type="caution">
    <text evidence="3">The sequence shown here is derived from an EMBL/GenBank/DDBJ whole genome shotgun (WGS) entry which is preliminary data.</text>
</comment>
<dbReference type="VEuPathDB" id="FungiDB:RhiirFUN_004060"/>
<dbReference type="SUPFAM" id="SSF52980">
    <property type="entry name" value="Restriction endonuclease-like"/>
    <property type="match status" value="1"/>
</dbReference>
<sequence>MTQKRKLIEPLASENSASKRKKFTDSGNSASKRKKFTDSGNSASKRKKFTDSRRKKFDINEIDFNRTYNLEEFEFIKDHIKDNYPNFEFVNGKLVPVSYSPIVYEAIVHEISRQLGNWNINNSKNGVVTTSKGGFDFNVSGGQKIRAPDVTFTPANIYRSLDEEQLWSFNGQPFTPFFVVEVANLKKKEVEKEIDTKFKKEYFAIGTSVELGWLIDPLNRIIQVYKRNKNGEPYRRKKPWVYLEGGKHLPGFTLELWPIDDIIAQEINYEDDSSEEEDEEECPYCNASIKGASQMIKHIQNKHN</sequence>
<dbReference type="PROSITE" id="PS00028">
    <property type="entry name" value="ZINC_FINGER_C2H2_1"/>
    <property type="match status" value="1"/>
</dbReference>
<dbReference type="AlphaFoldDB" id="A0A2I1GX91"/>
<evidence type="ECO:0000313" key="3">
    <source>
        <dbReference type="EMBL" id="PKY51253.1"/>
    </source>
</evidence>
<protein>
    <recommendedName>
        <fullName evidence="2">C2H2-type domain-containing protein</fullName>
    </recommendedName>
</protein>
<reference evidence="3 4" key="1">
    <citation type="submission" date="2015-10" db="EMBL/GenBank/DDBJ databases">
        <title>Genome analyses suggest a sexual origin of heterokaryosis in a supposedly ancient asexual fungus.</title>
        <authorList>
            <person name="Ropars J."/>
            <person name="Sedzielewska K."/>
            <person name="Noel J."/>
            <person name="Charron P."/>
            <person name="Farinelli L."/>
            <person name="Marton T."/>
            <person name="Kruger M."/>
            <person name="Pelin A."/>
            <person name="Brachmann A."/>
            <person name="Corradi N."/>
        </authorList>
    </citation>
    <scope>NUCLEOTIDE SEQUENCE [LARGE SCALE GENOMIC DNA]</scope>
    <source>
        <strain evidence="3 4">A4</strain>
    </source>
</reference>